<evidence type="ECO:0000256" key="3">
    <source>
        <dbReference type="ARBA" id="ARBA00023136"/>
    </source>
</evidence>
<accession>A2BUS7</accession>
<evidence type="ECO:0000256" key="8">
    <source>
        <dbReference type="PIRNR" id="PIRNR017875"/>
    </source>
</evidence>
<keyword evidence="7" id="KW-0793">Thylakoid</keyword>
<keyword evidence="4" id="KW-0564">Palmitate</keyword>
<keyword evidence="2 7" id="KW-0732">Signal</keyword>
<name>A2BUS7_PROM5</name>
<feature type="signal peptide" evidence="9">
    <location>
        <begin position="1"/>
        <end position="28"/>
    </location>
</feature>
<dbReference type="STRING" id="167542.P9515_03291"/>
<dbReference type="HAMAP" id="MF_01348">
    <property type="entry name" value="Ycf48"/>
    <property type="match status" value="1"/>
</dbReference>
<evidence type="ECO:0000256" key="5">
    <source>
        <dbReference type="ARBA" id="ARBA00023276"/>
    </source>
</evidence>
<keyword evidence="3" id="KW-0472">Membrane</keyword>
<sequence>MKNFLISIPNLILSLTLCLVLTSCSSNGVKMSESSPWETIQFEDQSNALDVDFIDNNHGFLVGSNRLIMESKDGGRSWEKRSLDIPAEENFRLLDIDFKGSEGWLIGQPSLVMHTIDEGKNWTRLSLGKLPGQPFLVSTINEGVAQLATTSAAIYETSNSGETWEAKVSDPSEQGGIRDLRRTSKGDYVSVSSLGNFFSTLDSGSDTWIAHQRASSKRVQSIGFNPSGNLWMLSRGAEIRFNEDINDVEKWSKPIVPILNGYNYLDMGWDPDGNIWAGGGNGTLIVSKDDGKTWNSDPIASDLPTNFIKIQFLAKDELDSPKGFILGERGYILKWNG</sequence>
<dbReference type="GO" id="GO:0015979">
    <property type="term" value="P:photosynthesis"/>
    <property type="evidence" value="ECO:0007669"/>
    <property type="project" value="UniProtKB-KW"/>
</dbReference>
<dbReference type="KEGG" id="pmc:P9515_03291"/>
<comment type="subcellular location">
    <subcellularLocation>
        <location evidence="7">Cellular thylakoid membrane</location>
        <topology evidence="7">Lipid-anchor</topology>
        <orientation evidence="7">Lumenal side</orientation>
    </subcellularLocation>
    <text evidence="7">Associated with a PSII precusor complex on the lumenal side of the thylakoid membrane.</text>
</comment>
<gene>
    <name evidence="7" type="primary">ycf48</name>
    <name evidence="11" type="ordered locus">P9515_03291</name>
</gene>
<evidence type="ECO:0000256" key="1">
    <source>
        <dbReference type="ARBA" id="ARBA00022531"/>
    </source>
</evidence>
<dbReference type="PIRSF" id="PIRSF017875">
    <property type="entry name" value="PSII_HCF136"/>
    <property type="match status" value="1"/>
</dbReference>
<evidence type="ECO:0000313" key="12">
    <source>
        <dbReference type="Proteomes" id="UP000001589"/>
    </source>
</evidence>
<keyword evidence="1 7" id="KW-0602">Photosynthesis</keyword>
<feature type="domain" description="Photosynthesis system II assembly factor Ycf48/Hcf136-like" evidence="10">
    <location>
        <begin position="31"/>
        <end position="335"/>
    </location>
</feature>
<dbReference type="PANTHER" id="PTHR47199:SF2">
    <property type="entry name" value="PHOTOSYSTEM II STABILITY_ASSEMBLY FACTOR HCF136, CHLOROPLASTIC"/>
    <property type="match status" value="1"/>
</dbReference>
<evidence type="ECO:0000256" key="6">
    <source>
        <dbReference type="ARBA" id="ARBA00023288"/>
    </source>
</evidence>
<reference evidence="11 12" key="1">
    <citation type="journal article" date="2007" name="PLoS Genet.">
        <title>Patterns and implications of gene gain and loss in the evolution of Prochlorococcus.</title>
        <authorList>
            <person name="Kettler G.C."/>
            <person name="Martiny A.C."/>
            <person name="Huang K."/>
            <person name="Zucker J."/>
            <person name="Coleman M.L."/>
            <person name="Rodrigue S."/>
            <person name="Chen F."/>
            <person name="Lapidus A."/>
            <person name="Ferriera S."/>
            <person name="Johnson J."/>
            <person name="Steglich C."/>
            <person name="Church G.M."/>
            <person name="Richardson P."/>
            <person name="Chisholm S.W."/>
        </authorList>
    </citation>
    <scope>NUCLEOTIDE SEQUENCE [LARGE SCALE GENOMIC DNA]</scope>
    <source>
        <strain evidence="11 12">MIT 9515</strain>
    </source>
</reference>
<comment type="subunit">
    <text evidence="7">Part of early PSII assembly complexes which includes D1 (psbA) and PsbI; not found in mature PSII. Binds to the lumenal side of PSII complexes. Interacts with YidC.</text>
</comment>
<dbReference type="OrthoDB" id="9813892at2"/>
<evidence type="ECO:0000256" key="7">
    <source>
        <dbReference type="HAMAP-Rule" id="MF_01348"/>
    </source>
</evidence>
<dbReference type="eggNOG" id="COG4447">
    <property type="taxonomic scope" value="Bacteria"/>
</dbReference>
<dbReference type="HOGENOM" id="CLU_057027_0_0_3"/>
<feature type="chain" id="PRO_5009006604" description="Photosystem II assembly lipoprotein Ycf48" evidence="9">
    <location>
        <begin position="29"/>
        <end position="337"/>
    </location>
</feature>
<dbReference type="RefSeq" id="WP_011819647.1">
    <property type="nucleotide sequence ID" value="NC_008817.1"/>
</dbReference>
<evidence type="ECO:0000313" key="11">
    <source>
        <dbReference type="EMBL" id="ABM71538.1"/>
    </source>
</evidence>
<dbReference type="Gene3D" id="2.130.10.10">
    <property type="entry name" value="YVTN repeat-like/Quinoprotein amine dehydrogenase"/>
    <property type="match status" value="2"/>
</dbReference>
<dbReference type="GO" id="GO:0009523">
    <property type="term" value="C:photosystem II"/>
    <property type="evidence" value="ECO:0007669"/>
    <property type="project" value="UniProtKB-KW"/>
</dbReference>
<dbReference type="InterPro" id="IPR016705">
    <property type="entry name" value="Ycf48/Hcf136"/>
</dbReference>
<evidence type="ECO:0000259" key="10">
    <source>
        <dbReference type="Pfam" id="PF14870"/>
    </source>
</evidence>
<dbReference type="PANTHER" id="PTHR47199">
    <property type="entry name" value="PHOTOSYSTEM II STABILITY/ASSEMBLY FACTOR HCF136, CHLOROPLASTIC"/>
    <property type="match status" value="1"/>
</dbReference>
<dbReference type="NCBIfam" id="NF010237">
    <property type="entry name" value="PRK13684.1"/>
    <property type="match status" value="1"/>
</dbReference>
<dbReference type="PROSITE" id="PS51257">
    <property type="entry name" value="PROKAR_LIPOPROTEIN"/>
    <property type="match status" value="1"/>
</dbReference>
<dbReference type="AlphaFoldDB" id="A2BUS7"/>
<keyword evidence="6" id="KW-0449">Lipoprotein</keyword>
<keyword evidence="5 7" id="KW-0604">Photosystem II</keyword>
<evidence type="ECO:0000256" key="2">
    <source>
        <dbReference type="ARBA" id="ARBA00022729"/>
    </source>
</evidence>
<organism evidence="11 12">
    <name type="scientific">Prochlorococcus marinus (strain MIT 9515)</name>
    <dbReference type="NCBI Taxonomy" id="167542"/>
    <lineage>
        <taxon>Bacteria</taxon>
        <taxon>Bacillati</taxon>
        <taxon>Cyanobacteriota</taxon>
        <taxon>Cyanophyceae</taxon>
        <taxon>Synechococcales</taxon>
        <taxon>Prochlorococcaceae</taxon>
        <taxon>Prochlorococcus</taxon>
    </lineage>
</organism>
<dbReference type="InterPro" id="IPR028203">
    <property type="entry name" value="PSII_CF48-like_dom"/>
</dbReference>
<evidence type="ECO:0000256" key="9">
    <source>
        <dbReference type="SAM" id="SignalP"/>
    </source>
</evidence>
<dbReference type="GeneID" id="60200538"/>
<comment type="domain">
    <text evidence="7">A 7-bladed beta-propeller torus, about 55 by 55 Angstroms, with a depth of about 25 Angstroms and a central pore.</text>
</comment>
<dbReference type="Pfam" id="PF14870">
    <property type="entry name" value="PSII_BNR"/>
    <property type="match status" value="1"/>
</dbReference>
<dbReference type="Proteomes" id="UP000001589">
    <property type="component" value="Chromosome"/>
</dbReference>
<comment type="similarity">
    <text evidence="7 8">Belongs to the Ycf48 family.</text>
</comment>
<dbReference type="GO" id="GO:0031676">
    <property type="term" value="C:plasma membrane-derived thylakoid membrane"/>
    <property type="evidence" value="ECO:0007669"/>
    <property type="project" value="UniProtKB-SubCell"/>
</dbReference>
<dbReference type="InterPro" id="IPR015943">
    <property type="entry name" value="WD40/YVTN_repeat-like_dom_sf"/>
</dbReference>
<dbReference type="SUPFAM" id="SSF110296">
    <property type="entry name" value="Oligoxyloglucan reducing end-specific cellobiohydrolase"/>
    <property type="match status" value="1"/>
</dbReference>
<protein>
    <recommendedName>
        <fullName evidence="7">Photosystem II assembly lipoprotein Ycf48</fullName>
    </recommendedName>
</protein>
<proteinExistence type="inferred from homology"/>
<evidence type="ECO:0000256" key="4">
    <source>
        <dbReference type="ARBA" id="ARBA00023139"/>
    </source>
</evidence>
<dbReference type="GO" id="GO:0031977">
    <property type="term" value="C:thylakoid lumen"/>
    <property type="evidence" value="ECO:0007669"/>
    <property type="project" value="UniProtKB-UniRule"/>
</dbReference>
<dbReference type="EMBL" id="CP000552">
    <property type="protein sequence ID" value="ABM71538.1"/>
    <property type="molecule type" value="Genomic_DNA"/>
</dbReference>
<comment type="function">
    <text evidence="7">A factor required for optimal assembly of photosystem II (PSII), acting in the early stages of PSII assembly. Also plays a role in replacement of photodamaged D1 (psbA). Assists YidC in synthesis of chlorophyll-binding proteins.</text>
</comment>